<dbReference type="SUPFAM" id="SSF57701">
    <property type="entry name" value="Zn2/Cys6 DNA-binding domain"/>
    <property type="match status" value="1"/>
</dbReference>
<dbReference type="GO" id="GO:0000981">
    <property type="term" value="F:DNA-binding transcription factor activity, RNA polymerase II-specific"/>
    <property type="evidence" value="ECO:0007669"/>
    <property type="project" value="InterPro"/>
</dbReference>
<evidence type="ECO:0000259" key="5">
    <source>
        <dbReference type="PROSITE" id="PS50048"/>
    </source>
</evidence>
<protein>
    <recommendedName>
        <fullName evidence="5">Zn(2)-C6 fungal-type domain-containing protein</fullName>
    </recommendedName>
</protein>
<dbReference type="Gene3D" id="4.10.240.10">
    <property type="entry name" value="Zn(2)-C6 fungal-type DNA-binding domain"/>
    <property type="match status" value="1"/>
</dbReference>
<dbReference type="Proteomes" id="UP000246171">
    <property type="component" value="Unassembled WGS sequence"/>
</dbReference>
<evidence type="ECO:0000256" key="1">
    <source>
        <dbReference type="ARBA" id="ARBA00023015"/>
    </source>
</evidence>
<keyword evidence="4" id="KW-0539">Nucleus</keyword>
<gene>
    <name evidence="6" type="ORF">BO83DRAFT_235970</name>
</gene>
<dbReference type="InterPro" id="IPR001138">
    <property type="entry name" value="Zn2Cys6_DnaBD"/>
</dbReference>
<reference evidence="6" key="1">
    <citation type="submission" date="2016-12" db="EMBL/GenBank/DDBJ databases">
        <title>The genomes of Aspergillus section Nigri reveals drivers in fungal speciation.</title>
        <authorList>
            <consortium name="DOE Joint Genome Institute"/>
            <person name="Vesth T.C."/>
            <person name="Nybo J."/>
            <person name="Theobald S."/>
            <person name="Brandl J."/>
            <person name="Frisvad J.C."/>
            <person name="Nielsen K.F."/>
            <person name="Lyhne E.K."/>
            <person name="Kogle M.E."/>
            <person name="Kuo A."/>
            <person name="Riley R."/>
            <person name="Clum A."/>
            <person name="Nolan M."/>
            <person name="Lipzen A."/>
            <person name="Salamov A."/>
            <person name="Henrissat B."/>
            <person name="Wiebenga A."/>
            <person name="De vries R.P."/>
            <person name="Grigoriev I.V."/>
            <person name="Mortensen U.H."/>
            <person name="Andersen M.R."/>
            <person name="Baker S.E."/>
        </authorList>
    </citation>
    <scope>NUCLEOTIDE SEQUENCE</scope>
    <source>
        <strain evidence="6">CBS 122712</strain>
    </source>
</reference>
<dbReference type="RefSeq" id="XP_025389636.1">
    <property type="nucleotide sequence ID" value="XM_025526932.1"/>
</dbReference>
<name>A0A317VQR4_ASPEC</name>
<evidence type="ECO:0000256" key="3">
    <source>
        <dbReference type="ARBA" id="ARBA00023163"/>
    </source>
</evidence>
<dbReference type="GeneID" id="37048894"/>
<comment type="caution">
    <text evidence="6">The sequence shown here is derived from an EMBL/GenBank/DDBJ whole genome shotgun (WGS) entry which is preliminary data.</text>
</comment>
<keyword evidence="3" id="KW-0804">Transcription</keyword>
<keyword evidence="1" id="KW-0805">Transcription regulation</keyword>
<dbReference type="CDD" id="cd00067">
    <property type="entry name" value="GAL4"/>
    <property type="match status" value="1"/>
</dbReference>
<sequence length="70" mass="8023">MPYLSLVDIMSTQPPSAYVGFIVNLSVRRAACDQCHAQKLRCTKLEVCVMCVRCQRLNRQCIWSPPSSRY</sequence>
<dbReference type="GO" id="GO:0008270">
    <property type="term" value="F:zinc ion binding"/>
    <property type="evidence" value="ECO:0007669"/>
    <property type="project" value="InterPro"/>
</dbReference>
<dbReference type="VEuPathDB" id="FungiDB:BO83DRAFT_235970"/>
<evidence type="ECO:0000256" key="2">
    <source>
        <dbReference type="ARBA" id="ARBA00023125"/>
    </source>
</evidence>
<dbReference type="Pfam" id="PF00172">
    <property type="entry name" value="Zn_clus"/>
    <property type="match status" value="1"/>
</dbReference>
<organism evidence="6 7">
    <name type="scientific">Aspergillus eucalypticola (strain CBS 122712 / IBT 29274)</name>
    <dbReference type="NCBI Taxonomy" id="1448314"/>
    <lineage>
        <taxon>Eukaryota</taxon>
        <taxon>Fungi</taxon>
        <taxon>Dikarya</taxon>
        <taxon>Ascomycota</taxon>
        <taxon>Pezizomycotina</taxon>
        <taxon>Eurotiomycetes</taxon>
        <taxon>Eurotiomycetidae</taxon>
        <taxon>Eurotiales</taxon>
        <taxon>Aspergillaceae</taxon>
        <taxon>Aspergillus</taxon>
        <taxon>Aspergillus subgen. Circumdati</taxon>
    </lineage>
</organism>
<evidence type="ECO:0000313" key="6">
    <source>
        <dbReference type="EMBL" id="PWY76646.1"/>
    </source>
</evidence>
<keyword evidence="2" id="KW-0238">DNA-binding</keyword>
<feature type="domain" description="Zn(2)-C6 fungal-type" evidence="5">
    <location>
        <begin position="31"/>
        <end position="63"/>
    </location>
</feature>
<dbReference type="GO" id="GO:0003677">
    <property type="term" value="F:DNA binding"/>
    <property type="evidence" value="ECO:0007669"/>
    <property type="project" value="UniProtKB-KW"/>
</dbReference>
<evidence type="ECO:0000313" key="7">
    <source>
        <dbReference type="Proteomes" id="UP000246171"/>
    </source>
</evidence>
<dbReference type="EMBL" id="MSFU01000008">
    <property type="protein sequence ID" value="PWY76646.1"/>
    <property type="molecule type" value="Genomic_DNA"/>
</dbReference>
<dbReference type="GO" id="GO:0009893">
    <property type="term" value="P:positive regulation of metabolic process"/>
    <property type="evidence" value="ECO:0007669"/>
    <property type="project" value="UniProtKB-ARBA"/>
</dbReference>
<dbReference type="InterPro" id="IPR036864">
    <property type="entry name" value="Zn2-C6_fun-type_DNA-bd_sf"/>
</dbReference>
<dbReference type="AlphaFoldDB" id="A0A317VQR4"/>
<dbReference type="PROSITE" id="PS50048">
    <property type="entry name" value="ZN2_CY6_FUNGAL_2"/>
    <property type="match status" value="1"/>
</dbReference>
<dbReference type="OrthoDB" id="4222821at2759"/>
<evidence type="ECO:0000256" key="4">
    <source>
        <dbReference type="ARBA" id="ARBA00023242"/>
    </source>
</evidence>
<dbReference type="PROSITE" id="PS00463">
    <property type="entry name" value="ZN2_CY6_FUNGAL_1"/>
    <property type="match status" value="1"/>
</dbReference>
<accession>A0A317VQR4</accession>
<proteinExistence type="predicted"/>
<keyword evidence="7" id="KW-1185">Reference proteome</keyword>